<dbReference type="Gene3D" id="1.25.40.280">
    <property type="entry name" value="alix/aip1 like domains"/>
    <property type="match status" value="1"/>
</dbReference>
<protein>
    <recommendedName>
        <fullName evidence="2">BRO1 domain-containing protein</fullName>
    </recommendedName>
</protein>
<dbReference type="AlphaFoldDB" id="A0AAP0NSR7"/>
<comment type="similarity">
    <text evidence="1">Belongs to the BROX family.</text>
</comment>
<accession>A0AAP0NSR7</accession>
<dbReference type="PANTHER" id="PTHR23032:SF20">
    <property type="entry name" value="ENDOSOMAL TARGETING BRO1-LIKE DOMAIN-CONTAINING PROTEIN"/>
    <property type="match status" value="1"/>
</dbReference>
<name>A0AAP0NSR7_9MAGN</name>
<dbReference type="SMART" id="SM01041">
    <property type="entry name" value="BRO1"/>
    <property type="match status" value="1"/>
</dbReference>
<dbReference type="InterPro" id="IPR004328">
    <property type="entry name" value="BRO1_dom"/>
</dbReference>
<dbReference type="InterPro" id="IPR038898">
    <property type="entry name" value="BROX"/>
</dbReference>
<evidence type="ECO:0000313" key="3">
    <source>
        <dbReference type="EMBL" id="KAK9118492.1"/>
    </source>
</evidence>
<sequence length="338" mass="38297">MLNFPDPVKLKTKKLIFEEIYKTPDAGTLEQLKELSARRRAFAVNISESSSNTEATARDISDGLNSRFEQDLEKLELYLPLLENLIYNIDLVRKDARMACRTSWSSAFSSSCVLNLKDIVQSATLLRKAAGVYQYLADEMLPSVQSSFSRERPPEATSPMSSIMSLICLAEAQAVTLRKAEEKGSTHGILVKLHFGIKEMLNEATTNLQQLRKGCKNISPRLEEFICSCKALHELRSEKHLAESLEVAEQVGVAIGVVRRALNNAKRKMPTNSAWRSVFKQEMEVVSEKLKKVERENELVWYHKIPHDHELPLLEGKTIVSAIPYKPQMSVYKLVFRT</sequence>
<dbReference type="PANTHER" id="PTHR23032">
    <property type="entry name" value="BRO1 DOMAIN-CONTAINING PROTEIN BROX"/>
    <property type="match status" value="1"/>
</dbReference>
<comment type="caution">
    <text evidence="3">The sequence shown here is derived from an EMBL/GenBank/DDBJ whole genome shotgun (WGS) entry which is preliminary data.</text>
</comment>
<evidence type="ECO:0000313" key="4">
    <source>
        <dbReference type="Proteomes" id="UP001419268"/>
    </source>
</evidence>
<keyword evidence="4" id="KW-1185">Reference proteome</keyword>
<evidence type="ECO:0000259" key="2">
    <source>
        <dbReference type="PROSITE" id="PS51180"/>
    </source>
</evidence>
<reference evidence="3 4" key="1">
    <citation type="submission" date="2024-01" db="EMBL/GenBank/DDBJ databases">
        <title>Genome assemblies of Stephania.</title>
        <authorList>
            <person name="Yang L."/>
        </authorList>
    </citation>
    <scope>NUCLEOTIDE SEQUENCE [LARGE SCALE GENOMIC DNA]</scope>
    <source>
        <strain evidence="3">JXDWG</strain>
        <tissue evidence="3">Leaf</tissue>
    </source>
</reference>
<dbReference type="InterPro" id="IPR038499">
    <property type="entry name" value="BRO1_sf"/>
</dbReference>
<dbReference type="PROSITE" id="PS51180">
    <property type="entry name" value="BRO1"/>
    <property type="match status" value="1"/>
</dbReference>
<dbReference type="EMBL" id="JBBNAG010000007">
    <property type="protein sequence ID" value="KAK9118492.1"/>
    <property type="molecule type" value="Genomic_DNA"/>
</dbReference>
<feature type="domain" description="BRO1" evidence="2">
    <location>
        <begin position="1"/>
        <end position="338"/>
    </location>
</feature>
<organism evidence="3 4">
    <name type="scientific">Stephania cephalantha</name>
    <dbReference type="NCBI Taxonomy" id="152367"/>
    <lineage>
        <taxon>Eukaryota</taxon>
        <taxon>Viridiplantae</taxon>
        <taxon>Streptophyta</taxon>
        <taxon>Embryophyta</taxon>
        <taxon>Tracheophyta</taxon>
        <taxon>Spermatophyta</taxon>
        <taxon>Magnoliopsida</taxon>
        <taxon>Ranunculales</taxon>
        <taxon>Menispermaceae</taxon>
        <taxon>Menispermoideae</taxon>
        <taxon>Cissampelideae</taxon>
        <taxon>Stephania</taxon>
    </lineage>
</organism>
<dbReference type="CDD" id="cd09247">
    <property type="entry name" value="BRO1_Alix_like_2"/>
    <property type="match status" value="1"/>
</dbReference>
<gene>
    <name evidence="3" type="ORF">Scep_016585</name>
</gene>
<evidence type="ECO:0000256" key="1">
    <source>
        <dbReference type="ARBA" id="ARBA00008901"/>
    </source>
</evidence>
<proteinExistence type="inferred from homology"/>
<dbReference type="Pfam" id="PF03097">
    <property type="entry name" value="BRO1"/>
    <property type="match status" value="1"/>
</dbReference>
<dbReference type="Proteomes" id="UP001419268">
    <property type="component" value="Unassembled WGS sequence"/>
</dbReference>